<sequence length="478" mass="52625">MQLLRALGFFHVNMFLFSATIGTGIFVSPKAVLKYCSLNIPIFLSVWAGCGLLSMMNAVCLAEIAATYPVSGASYYFLKRALGSSVAFLSIWIKIFARPLGISAQCLVIASSLIQCFYLGCQAPELPKKCLALAILWSFGILSAKGIKTVAWFNTISSLMKLSVLCLISITGIVLLVIGKKENVSRLENALEAELPNVSQIAEAILQVYYAYLGSSVLIIIAGEIKRPAETIPKSIIYGLSVVTMLYLLTNVSFVAVLTSEEIISSDSVAVTWMNRVFPSMQWIISLLTSAFLFGSVSCGIVSASRMFFVASQDGQFPFIYSMLNDHHSPVVADIQAVILSSVGIISSNMIYLVKYVGLGAWCLNLPNMIGLLKLRYQNPDLPRPYKVRLLFLFGSIASSLFLILTPVIQSPSTEHVYQVVFLFCGLLCYWLQAYLNRHGVCFNRITCYWQLLFNVSPSEHPEKLIPSLNPIKVEVTA</sequence>
<dbReference type="GeneTree" id="ENSGT00940000163578"/>
<evidence type="ECO:0000313" key="7">
    <source>
        <dbReference type="Ensembl" id="ENSRNOP00000105658.1"/>
    </source>
</evidence>
<dbReference type="PANTHER" id="PTHR11785:SF348">
    <property type="entry name" value="ASC-TYPE AMINO ACID TRANSPORTER 2"/>
    <property type="match status" value="1"/>
</dbReference>
<evidence type="ECO:0000256" key="3">
    <source>
        <dbReference type="ARBA" id="ARBA00022970"/>
    </source>
</evidence>
<reference evidence="7" key="1">
    <citation type="submission" date="2024-01" db="EMBL/GenBank/DDBJ databases">
        <title>GRCr8: a new rat reference genome assembly contstructed from accurate long reads and long range scaffolding.</title>
        <authorList>
            <person name="Doris P.A."/>
            <person name="Kalbfleisch T."/>
            <person name="Li K."/>
            <person name="Howe K."/>
            <person name="Wood J."/>
        </authorList>
    </citation>
    <scope>NUCLEOTIDE SEQUENCE [LARGE SCALE GENOMIC DNA]</scope>
    <source>
        <strain evidence="7">Brown Norway</strain>
    </source>
</reference>
<evidence type="ECO:0000256" key="6">
    <source>
        <dbReference type="SAM" id="Phobius"/>
    </source>
</evidence>
<evidence type="ECO:0008006" key="9">
    <source>
        <dbReference type="Google" id="ProtNLM"/>
    </source>
</evidence>
<evidence type="ECO:0000256" key="1">
    <source>
        <dbReference type="ARBA" id="ARBA00004141"/>
    </source>
</evidence>
<dbReference type="InterPro" id="IPR002293">
    <property type="entry name" value="AA/rel_permease1"/>
</dbReference>
<gene>
    <name evidence="7" type="primary">LOC134485876</name>
</gene>
<comment type="subcellular location">
    <subcellularLocation>
        <location evidence="1">Membrane</location>
        <topology evidence="1">Multi-pass membrane protein</topology>
    </subcellularLocation>
</comment>
<dbReference type="InterPro" id="IPR050598">
    <property type="entry name" value="AminoAcid_Transporter"/>
</dbReference>
<feature type="transmembrane region" description="Helical" evidence="6">
    <location>
        <begin position="159"/>
        <end position="178"/>
    </location>
</feature>
<feature type="transmembrane region" description="Helical" evidence="6">
    <location>
        <begin position="389"/>
        <end position="410"/>
    </location>
</feature>
<keyword evidence="2 6" id="KW-0812">Transmembrane</keyword>
<evidence type="ECO:0000256" key="4">
    <source>
        <dbReference type="ARBA" id="ARBA00022989"/>
    </source>
</evidence>
<feature type="transmembrane region" description="Helical" evidence="6">
    <location>
        <begin position="236"/>
        <end position="258"/>
    </location>
</feature>
<accession>A0ABK0LTX5</accession>
<feature type="transmembrane region" description="Helical" evidence="6">
    <location>
        <begin position="283"/>
        <end position="310"/>
    </location>
</feature>
<dbReference type="GeneID" id="134485876"/>
<feature type="transmembrane region" description="Helical" evidence="6">
    <location>
        <begin position="416"/>
        <end position="436"/>
    </location>
</feature>
<feature type="transmembrane region" description="Helical" evidence="6">
    <location>
        <begin position="7"/>
        <end position="28"/>
    </location>
</feature>
<reference evidence="7" key="2">
    <citation type="submission" date="2025-08" db="UniProtKB">
        <authorList>
            <consortium name="Ensembl"/>
        </authorList>
    </citation>
    <scope>IDENTIFICATION</scope>
    <source>
        <strain evidence="7">Brown Norway</strain>
    </source>
</reference>
<keyword evidence="5 6" id="KW-0472">Membrane</keyword>
<evidence type="ECO:0000313" key="8">
    <source>
        <dbReference type="Proteomes" id="UP000002494"/>
    </source>
</evidence>
<protein>
    <recommendedName>
        <fullName evidence="9">Solute carrier family 7 member 13</fullName>
    </recommendedName>
</protein>
<dbReference type="PIRSF" id="PIRSF006060">
    <property type="entry name" value="AA_transporter"/>
    <property type="match status" value="1"/>
</dbReference>
<feature type="transmembrane region" description="Helical" evidence="6">
    <location>
        <begin position="40"/>
        <end position="65"/>
    </location>
</feature>
<name>A0ABK0LTX5_RAT</name>
<evidence type="ECO:0000256" key="2">
    <source>
        <dbReference type="ARBA" id="ARBA00022692"/>
    </source>
</evidence>
<proteinExistence type="predicted"/>
<keyword evidence="3" id="KW-0029">Amino-acid transport</keyword>
<reference evidence="7" key="3">
    <citation type="submission" date="2025-09" db="UniProtKB">
        <authorList>
            <consortium name="Ensembl"/>
        </authorList>
    </citation>
    <scope>IDENTIFICATION</scope>
    <source>
        <strain evidence="7">Brown Norway</strain>
    </source>
</reference>
<dbReference type="Pfam" id="PF13520">
    <property type="entry name" value="AA_permease_2"/>
    <property type="match status" value="1"/>
</dbReference>
<dbReference type="Proteomes" id="UP000002494">
    <property type="component" value="Chromosome 2"/>
</dbReference>
<keyword evidence="3" id="KW-0813">Transport</keyword>
<dbReference type="Ensembl" id="ENSRNOT00000173715.1">
    <property type="protein sequence ID" value="ENSRNOP00000105658.1"/>
    <property type="gene ID" value="ENSRNOG00000080819.1"/>
</dbReference>
<dbReference type="PANTHER" id="PTHR11785">
    <property type="entry name" value="AMINO ACID TRANSPORTER"/>
    <property type="match status" value="1"/>
</dbReference>
<keyword evidence="8" id="KW-1185">Reference proteome</keyword>
<dbReference type="RefSeq" id="XP_063138933.1">
    <property type="nucleotide sequence ID" value="XM_063282863.1"/>
</dbReference>
<keyword evidence="4 6" id="KW-1133">Transmembrane helix</keyword>
<evidence type="ECO:0000256" key="5">
    <source>
        <dbReference type="ARBA" id="ARBA00023136"/>
    </source>
</evidence>
<dbReference type="Gene3D" id="1.20.1740.10">
    <property type="entry name" value="Amino acid/polyamine transporter I"/>
    <property type="match status" value="1"/>
</dbReference>
<organism evidence="7 8">
    <name type="scientific">Rattus norvegicus</name>
    <name type="common">Rat</name>
    <dbReference type="NCBI Taxonomy" id="10116"/>
    <lineage>
        <taxon>Eukaryota</taxon>
        <taxon>Metazoa</taxon>
        <taxon>Chordata</taxon>
        <taxon>Craniata</taxon>
        <taxon>Vertebrata</taxon>
        <taxon>Euteleostomi</taxon>
        <taxon>Mammalia</taxon>
        <taxon>Eutheria</taxon>
        <taxon>Euarchontoglires</taxon>
        <taxon>Glires</taxon>
        <taxon>Rodentia</taxon>
        <taxon>Myomorpha</taxon>
        <taxon>Muroidea</taxon>
        <taxon>Muridae</taxon>
        <taxon>Murinae</taxon>
        <taxon>Rattus</taxon>
    </lineage>
</organism>